<name>A0A6B0V2P7_IXORI</name>
<reference evidence="2" key="1">
    <citation type="submission" date="2019-12" db="EMBL/GenBank/DDBJ databases">
        <title>An insight into the sialome of adult female Ixodes ricinus ticks feeding for 6 days.</title>
        <authorList>
            <person name="Perner J."/>
            <person name="Ribeiro J.M.C."/>
        </authorList>
    </citation>
    <scope>NUCLEOTIDE SEQUENCE</scope>
    <source>
        <strain evidence="2">Semi-engorged</strain>
        <tissue evidence="2">Salivary glands</tissue>
    </source>
</reference>
<evidence type="ECO:0000313" key="2">
    <source>
        <dbReference type="EMBL" id="MXU96530.1"/>
    </source>
</evidence>
<feature type="signal peptide" evidence="1">
    <location>
        <begin position="1"/>
        <end position="20"/>
    </location>
</feature>
<protein>
    <submittedName>
        <fullName evidence="2">Putative conserved secreted protein</fullName>
    </submittedName>
</protein>
<sequence length="219" mass="24984">MRSSILLCVIFIYQLTGVSSLRSLSVEDFIDRVLFRTQQNLYRRLTKGWSIFLGTSLKADNGTFIPLGTDNFATGVGVHYKLKRDGECDTKVESSINTLQCPVIFDQFKVILPRFHGDGGKQYILRVVMKVKVVLWNPRGSSFLSYKRFTNTRTTYTMTDSNNVIVIETPARYSLSLKSTRNLRGVMWSRLEDFLTNGDFYHSLTTALSGVPKPSDFHR</sequence>
<evidence type="ECO:0000256" key="1">
    <source>
        <dbReference type="SAM" id="SignalP"/>
    </source>
</evidence>
<accession>A0A6B0V2P7</accession>
<proteinExistence type="predicted"/>
<dbReference type="AlphaFoldDB" id="A0A6B0V2P7"/>
<feature type="chain" id="PRO_5025561036" evidence="1">
    <location>
        <begin position="21"/>
        <end position="219"/>
    </location>
</feature>
<organism evidence="2">
    <name type="scientific">Ixodes ricinus</name>
    <name type="common">Common tick</name>
    <name type="synonym">Acarus ricinus</name>
    <dbReference type="NCBI Taxonomy" id="34613"/>
    <lineage>
        <taxon>Eukaryota</taxon>
        <taxon>Metazoa</taxon>
        <taxon>Ecdysozoa</taxon>
        <taxon>Arthropoda</taxon>
        <taxon>Chelicerata</taxon>
        <taxon>Arachnida</taxon>
        <taxon>Acari</taxon>
        <taxon>Parasitiformes</taxon>
        <taxon>Ixodida</taxon>
        <taxon>Ixodoidea</taxon>
        <taxon>Ixodidae</taxon>
        <taxon>Ixodinae</taxon>
        <taxon>Ixodes</taxon>
    </lineage>
</organism>
<keyword evidence="1" id="KW-0732">Signal</keyword>
<dbReference type="EMBL" id="GIFC01014447">
    <property type="protein sequence ID" value="MXU96530.1"/>
    <property type="molecule type" value="Transcribed_RNA"/>
</dbReference>